<gene>
    <name evidence="3" type="ORF">HT99x_001515</name>
    <name evidence="2" type="ORF">HT99x_01867</name>
</gene>
<dbReference type="RefSeq" id="WP_075066493.1">
    <property type="nucleotide sequence ID" value="NZ_LKAJ02000001.1"/>
</dbReference>
<evidence type="ECO:0000313" key="3">
    <source>
        <dbReference type="EMBL" id="MCS5710098.1"/>
    </source>
</evidence>
<feature type="region of interest" description="Disordered" evidence="1">
    <location>
        <begin position="527"/>
        <end position="557"/>
    </location>
</feature>
<evidence type="ECO:0000256" key="1">
    <source>
        <dbReference type="SAM" id="MobiDB-lite"/>
    </source>
</evidence>
<accession>A0A0Q9YXT1</accession>
<evidence type="ECO:0000313" key="2">
    <source>
        <dbReference type="EMBL" id="KRG20947.1"/>
    </source>
</evidence>
<keyword evidence="4" id="KW-1185">Reference proteome</keyword>
<name>A0A0Q9YXT1_9GAMM</name>
<reference evidence="3" key="3">
    <citation type="submission" date="2021-06" db="EMBL/GenBank/DDBJ databases">
        <title>Genomic Description and Analysis of Intracellular Bacteria, Candidatus Berkiella cookevillensis and Candidatus Berkiella aquae.</title>
        <authorList>
            <person name="Kidane D.T."/>
            <person name="Mehari Y.T."/>
            <person name="Rice F.C."/>
            <person name="Arivett B.A."/>
            <person name="Farone A.L."/>
            <person name="Berk S.G."/>
            <person name="Farone M.B."/>
        </authorList>
    </citation>
    <scope>NUCLEOTIDE SEQUENCE</scope>
    <source>
        <strain evidence="3">HT99</strain>
    </source>
</reference>
<dbReference type="STRING" id="295108.HT99x_01867"/>
<reference evidence="3" key="2">
    <citation type="journal article" date="2016" name="Genome Announc.">
        <title>Draft Genome Sequences of Two Novel Amoeba-Resistant Intranuclear Bacteria, 'Candidatus Berkiella cookevillensis' and 'Candidatus Berkiella aquae'.</title>
        <authorList>
            <person name="Mehari Y.T."/>
            <person name="Arivett B.A."/>
            <person name="Farone A.L."/>
            <person name="Gunderson J.H."/>
            <person name="Farone M.B."/>
        </authorList>
    </citation>
    <scope>NUCLEOTIDE SEQUENCE</scope>
    <source>
        <strain evidence="3">HT99</strain>
    </source>
</reference>
<sequence length="557" mass="63817">MGLFSHVNRGIDLNLLCKTTGWHNNCGLNCLTHFLYEKLHSGELQRHFSKNPEYIALLETFQSYYQLSERPTWNEVYQILATYSNATDREAILSPVLRQHLGKILPQHSEMVWNTDAAGAISEYLTTGEVNDIAAPLIQANRVFVDSLKATFENRLQNLATTLATEEEKATAAVRLANAKPPRAINDESVQEYVEFQRRNALEDQLREEAKDYWLHEGMQRYADYIATLDNSVMVSADQLGLLGQSLNIGIEIYTPSSISAAENNPHIAAATHGAQNLPEGDFRWQLKVYNAGVHWEYEEPSHSLTQKNQHNQSYPDEFSSDSELGIFKTYGGTEDNQEELVPAYVRSQWELLKSTSNVPIQSAGETPSQLRSDMASQINLTLPTQPHPTTSSADYFHHRTNLNTLNATESPSENTQSSRFKPLTMLRRFINHTRSARFERRYQQLQHQANLGMEQLLHKLQNAIHKGTINDTEKQVIFEFYYNLLEDEFKKGATKSLNQRRVESAIKEIKRKDVFSLSRNVLEIGHSTYDQRHARKRTPEESHDPDPRPTKKRRLF</sequence>
<reference evidence="2" key="1">
    <citation type="submission" date="2015-09" db="EMBL/GenBank/DDBJ databases">
        <title>Draft Genome Sequences of Two Novel Amoeba-resistant Intranuclear Bacteria, Candidatus Berkiella cookevillensis and Candidatus Berkiella aquae.</title>
        <authorList>
            <person name="Mehari Y.T."/>
            <person name="Arivett B.A."/>
            <person name="Farone A.L."/>
            <person name="Gunderson J.H."/>
            <person name="Farone M.B."/>
        </authorList>
    </citation>
    <scope>NUCLEOTIDE SEQUENCE [LARGE SCALE GENOMIC DNA]</scope>
    <source>
        <strain evidence="2">HT99</strain>
    </source>
</reference>
<dbReference type="EMBL" id="LKAJ02000001">
    <property type="protein sequence ID" value="MCS5710098.1"/>
    <property type="molecule type" value="Genomic_DNA"/>
</dbReference>
<organism evidence="2">
    <name type="scientific">Candidatus Berkiella aquae</name>
    <dbReference type="NCBI Taxonomy" id="295108"/>
    <lineage>
        <taxon>Bacteria</taxon>
        <taxon>Pseudomonadati</taxon>
        <taxon>Pseudomonadota</taxon>
        <taxon>Gammaproteobacteria</taxon>
        <taxon>Candidatus Berkiellales</taxon>
        <taxon>Candidatus Berkiellaceae</taxon>
        <taxon>Candidatus Berkiella</taxon>
    </lineage>
</organism>
<dbReference type="AlphaFoldDB" id="A0A0Q9YXT1"/>
<proteinExistence type="predicted"/>
<feature type="compositionally biased region" description="Basic and acidic residues" evidence="1">
    <location>
        <begin position="530"/>
        <end position="550"/>
    </location>
</feature>
<comment type="caution">
    <text evidence="2">The sequence shown here is derived from an EMBL/GenBank/DDBJ whole genome shotgun (WGS) entry which is preliminary data.</text>
</comment>
<dbReference type="EMBL" id="LKAJ01000007">
    <property type="protein sequence ID" value="KRG20947.1"/>
    <property type="molecule type" value="Genomic_DNA"/>
</dbReference>
<dbReference type="Proteomes" id="UP000051497">
    <property type="component" value="Unassembled WGS sequence"/>
</dbReference>
<evidence type="ECO:0000313" key="4">
    <source>
        <dbReference type="Proteomes" id="UP000051497"/>
    </source>
</evidence>
<protein>
    <submittedName>
        <fullName evidence="2">Uncharacterized protein</fullName>
    </submittedName>
</protein>